<evidence type="ECO:0000256" key="1">
    <source>
        <dbReference type="SAM" id="Phobius"/>
    </source>
</evidence>
<keyword evidence="1" id="KW-0812">Transmembrane</keyword>
<evidence type="ECO:0000313" key="3">
    <source>
        <dbReference type="EMBL" id="BEG98509.1"/>
    </source>
</evidence>
<dbReference type="InterPro" id="IPR025874">
    <property type="entry name" value="DZR"/>
</dbReference>
<sequence length="462" mass="51685">MALIKCPECGESVSDKAAACPHCGIAISGNIIKCPECGEYVFADLTSCPKCAFPLKDENNVENEDTVTLNLYDKKKDEPKSGITLVEVEKLFENKQYIPAFEKINAVLSVTPYNEEYLKLKTAIIYGLCNSSLDKASELLQQKKYTEALSEVHSALRYAPHSNELKIMADEINRAKSRRRIKITTIVVVLVVAAISGIAFSAYNYNLKSNEEEAWSVAKDSATVTSLQRYMEDYPGGEHAFEAEKMLMQLKQADTDYWENIKQSGDVAKFEEYKSKFPQGQYLAQANSSIDSLDWIKASRINTSEAYASYLSAHPQGFYSSEALSAQNKIASMAPSEEDIEVMKSYFSNYYTAVVDKDDDALLEFFEPVTRQYYGLANAKKGDILSNLKKMHSKDNRELNIKINDDDFKVTKDENENYNVSFTIDVNYGQDDATTGTTTAMAVNAVVNSNKKIVSITSKKQN</sequence>
<keyword evidence="4" id="KW-1185">Reference proteome</keyword>
<keyword evidence="1" id="KW-0472">Membrane</keyword>
<dbReference type="InterPro" id="IPR011990">
    <property type="entry name" value="TPR-like_helical_dom_sf"/>
</dbReference>
<dbReference type="RefSeq" id="WP_353333491.1">
    <property type="nucleotide sequence ID" value="NZ_AP028055.1"/>
</dbReference>
<dbReference type="Proteomes" id="UP001496674">
    <property type="component" value="Chromosome"/>
</dbReference>
<dbReference type="Gene3D" id="1.25.40.10">
    <property type="entry name" value="Tetratricopeptide repeat domain"/>
    <property type="match status" value="1"/>
</dbReference>
<protein>
    <recommendedName>
        <fullName evidence="2">DZANK-type domain-containing protein</fullName>
    </recommendedName>
</protein>
<proteinExistence type="predicted"/>
<reference evidence="3 4" key="1">
    <citation type="submission" date="2023-04" db="EMBL/GenBank/DDBJ databases">
        <title>Draft genome sequence of acteroides sedimenti strain YN3PY1.</title>
        <authorList>
            <person name="Yoshida N."/>
        </authorList>
    </citation>
    <scope>NUCLEOTIDE SEQUENCE [LARGE SCALE GENOMIC DNA]</scope>
    <source>
        <strain evidence="3 4">YN3PY1</strain>
    </source>
</reference>
<dbReference type="Pfam" id="PF12773">
    <property type="entry name" value="DZR"/>
    <property type="match status" value="1"/>
</dbReference>
<accession>A0ABM8IG75</accession>
<feature type="transmembrane region" description="Helical" evidence="1">
    <location>
        <begin position="183"/>
        <end position="203"/>
    </location>
</feature>
<evidence type="ECO:0000313" key="4">
    <source>
        <dbReference type="Proteomes" id="UP001496674"/>
    </source>
</evidence>
<gene>
    <name evidence="3" type="ORF">BSYN_07740</name>
</gene>
<organism evidence="3 4">
    <name type="scientific">Bacteroides sedimenti</name>
    <dbReference type="NCBI Taxonomy" id="2136147"/>
    <lineage>
        <taxon>Bacteria</taxon>
        <taxon>Pseudomonadati</taxon>
        <taxon>Bacteroidota</taxon>
        <taxon>Bacteroidia</taxon>
        <taxon>Bacteroidales</taxon>
        <taxon>Bacteroidaceae</taxon>
        <taxon>Bacteroides</taxon>
    </lineage>
</organism>
<evidence type="ECO:0000259" key="2">
    <source>
        <dbReference type="Pfam" id="PF12773"/>
    </source>
</evidence>
<feature type="domain" description="DZANK-type" evidence="2">
    <location>
        <begin position="6"/>
        <end position="51"/>
    </location>
</feature>
<name>A0ABM8IG75_9BACE</name>
<keyword evidence="1" id="KW-1133">Transmembrane helix</keyword>
<dbReference type="EMBL" id="AP028055">
    <property type="protein sequence ID" value="BEG98509.1"/>
    <property type="molecule type" value="Genomic_DNA"/>
</dbReference>